<evidence type="ECO:0000256" key="1">
    <source>
        <dbReference type="SAM" id="MobiDB-lite"/>
    </source>
</evidence>
<organism evidence="2 3">
    <name type="scientific">Ruegeria marina</name>
    <dbReference type="NCBI Taxonomy" id="639004"/>
    <lineage>
        <taxon>Bacteria</taxon>
        <taxon>Pseudomonadati</taxon>
        <taxon>Pseudomonadota</taxon>
        <taxon>Alphaproteobacteria</taxon>
        <taxon>Rhodobacterales</taxon>
        <taxon>Roseobacteraceae</taxon>
        <taxon>Ruegeria</taxon>
    </lineage>
</organism>
<accession>A0A1G7CSK2</accession>
<name>A0A1G7CSK2_9RHOB</name>
<evidence type="ECO:0000313" key="3">
    <source>
        <dbReference type="Proteomes" id="UP000199628"/>
    </source>
</evidence>
<reference evidence="3" key="1">
    <citation type="submission" date="2016-10" db="EMBL/GenBank/DDBJ databases">
        <authorList>
            <person name="Varghese N."/>
            <person name="Submissions S."/>
        </authorList>
    </citation>
    <scope>NUCLEOTIDE SEQUENCE [LARGE SCALE GENOMIC DNA]</scope>
    <source>
        <strain evidence="3">CGMCC 1.9108</strain>
    </source>
</reference>
<protein>
    <submittedName>
        <fullName evidence="2">Uncharacterized protein</fullName>
    </submittedName>
</protein>
<feature type="compositionally biased region" description="Polar residues" evidence="1">
    <location>
        <begin position="1"/>
        <end position="10"/>
    </location>
</feature>
<feature type="region of interest" description="Disordered" evidence="1">
    <location>
        <begin position="1"/>
        <end position="24"/>
    </location>
</feature>
<sequence>MSPFTNNSPFFRTRFKDNRRRKSKSLDRIEELDANYGMIRKSVAQ</sequence>
<gene>
    <name evidence="2" type="ORF">SAMN04488239_1199</name>
</gene>
<dbReference type="EMBL" id="FMZV01000019">
    <property type="protein sequence ID" value="SDE42308.1"/>
    <property type="molecule type" value="Genomic_DNA"/>
</dbReference>
<dbReference type="AlphaFoldDB" id="A0A1G7CSK2"/>
<evidence type="ECO:0000313" key="2">
    <source>
        <dbReference type="EMBL" id="SDE42308.1"/>
    </source>
</evidence>
<keyword evidence="3" id="KW-1185">Reference proteome</keyword>
<proteinExistence type="predicted"/>
<dbReference type="STRING" id="639004.SAMN04488239_1199"/>
<dbReference type="Proteomes" id="UP000199628">
    <property type="component" value="Unassembled WGS sequence"/>
</dbReference>